<evidence type="ECO:0000256" key="19">
    <source>
        <dbReference type="HAMAP-Rule" id="MF_00719"/>
    </source>
</evidence>
<gene>
    <name evidence="19" type="primary">cobS</name>
    <name evidence="20" type="ORF">I6L31_02580</name>
</gene>
<dbReference type="GO" id="GO:0051073">
    <property type="term" value="F:adenosylcobinamide-GDP ribazoletransferase activity"/>
    <property type="evidence" value="ECO:0007669"/>
    <property type="project" value="UniProtKB-UniRule"/>
</dbReference>
<dbReference type="NCBIfam" id="TIGR00317">
    <property type="entry name" value="cobS"/>
    <property type="match status" value="1"/>
</dbReference>
<evidence type="ECO:0000256" key="9">
    <source>
        <dbReference type="ARBA" id="ARBA00022679"/>
    </source>
</evidence>
<feature type="transmembrane region" description="Helical" evidence="19">
    <location>
        <begin position="109"/>
        <end position="129"/>
    </location>
</feature>
<dbReference type="InterPro" id="IPR003805">
    <property type="entry name" value="CobS"/>
</dbReference>
<keyword evidence="10 19" id="KW-0812">Transmembrane</keyword>
<protein>
    <recommendedName>
        <fullName evidence="6 19">Adenosylcobinamide-GDP ribazoletransferase</fullName>
        <ecNumber evidence="5 19">2.7.8.26</ecNumber>
    </recommendedName>
    <alternativeName>
        <fullName evidence="16 19">Cobalamin synthase</fullName>
    </alternativeName>
    <alternativeName>
        <fullName evidence="15 19">Cobalamin-5'-phosphate synthase</fullName>
    </alternativeName>
</protein>
<dbReference type="EC" id="2.7.8.26" evidence="5 19"/>
<comment type="subcellular location">
    <subcellularLocation>
        <location evidence="2 19">Cell membrane</location>
        <topology evidence="2 19">Multi-pass membrane protein</topology>
    </subcellularLocation>
</comment>
<evidence type="ECO:0000256" key="7">
    <source>
        <dbReference type="ARBA" id="ARBA00022475"/>
    </source>
</evidence>
<evidence type="ECO:0000256" key="3">
    <source>
        <dbReference type="ARBA" id="ARBA00004663"/>
    </source>
</evidence>
<dbReference type="Proteomes" id="UP000827069">
    <property type="component" value="Chromosome"/>
</dbReference>
<dbReference type="RefSeq" id="WP_005004319.1">
    <property type="nucleotide sequence ID" value="NZ_CP079898.1"/>
</dbReference>
<feature type="transmembrane region" description="Helical" evidence="19">
    <location>
        <begin position="136"/>
        <end position="158"/>
    </location>
</feature>
<accession>A0ABD7F5Q0</accession>
<dbReference type="Pfam" id="PF02654">
    <property type="entry name" value="CobS"/>
    <property type="match status" value="1"/>
</dbReference>
<keyword evidence="11 19" id="KW-0460">Magnesium</keyword>
<evidence type="ECO:0000256" key="11">
    <source>
        <dbReference type="ARBA" id="ARBA00022842"/>
    </source>
</evidence>
<dbReference type="PANTHER" id="PTHR34148">
    <property type="entry name" value="ADENOSYLCOBINAMIDE-GDP RIBAZOLETRANSFERASE"/>
    <property type="match status" value="1"/>
</dbReference>
<comment type="cofactor">
    <cofactor evidence="1 19">
        <name>Mg(2+)</name>
        <dbReference type="ChEBI" id="CHEBI:18420"/>
    </cofactor>
</comment>
<keyword evidence="13 19" id="KW-0472">Membrane</keyword>
<evidence type="ECO:0000256" key="8">
    <source>
        <dbReference type="ARBA" id="ARBA00022573"/>
    </source>
</evidence>
<evidence type="ECO:0000256" key="18">
    <source>
        <dbReference type="ARBA" id="ARBA00049504"/>
    </source>
</evidence>
<sequence length="252" mass="28083">MLPFWIALQFLTVIPVQLSRIPNQTENARSVLYYPLIGLLIGLILYSLSWLLSPVPHLLSASLILIIWIWLTGGLHLDGLADTADAWVGGFGDKQRTLEIMKDPSCGPIGVLSLIAVCLLKWVCIYLLLEQHLALFLIFVPLLGRVVPLILLLTTPYVRENGLGRHLAKDLPKKSAWLISLMVLLSLLYWKLQGVLSLLVFVTGLIYLRHLFIKRINGITGDTIGASIELLETALLLSFILSGFYLLMFSGQ</sequence>
<feature type="transmembrane region" description="Helical" evidence="19">
    <location>
        <begin position="178"/>
        <end position="208"/>
    </location>
</feature>
<keyword evidence="21" id="KW-1185">Reference proteome</keyword>
<keyword evidence="7 19" id="KW-1003">Cell membrane</keyword>
<dbReference type="AlphaFoldDB" id="A0ABD7F5Q0"/>
<dbReference type="NCBIfam" id="NF001278">
    <property type="entry name" value="PRK00235.1-5"/>
    <property type="match status" value="1"/>
</dbReference>
<dbReference type="GO" id="GO:0009236">
    <property type="term" value="P:cobalamin biosynthetic process"/>
    <property type="evidence" value="ECO:0007669"/>
    <property type="project" value="UniProtKB-UniRule"/>
</dbReference>
<keyword evidence="9 19" id="KW-0808">Transferase</keyword>
<dbReference type="PANTHER" id="PTHR34148:SF1">
    <property type="entry name" value="ADENOSYLCOBINAMIDE-GDP RIBAZOLETRANSFERASE"/>
    <property type="match status" value="1"/>
</dbReference>
<comment type="catalytic activity">
    <reaction evidence="17 19">
        <text>alpha-ribazole + adenosylcob(III)inamide-GDP = adenosylcob(III)alamin + GMP + H(+)</text>
        <dbReference type="Rhea" id="RHEA:16049"/>
        <dbReference type="ChEBI" id="CHEBI:10329"/>
        <dbReference type="ChEBI" id="CHEBI:15378"/>
        <dbReference type="ChEBI" id="CHEBI:18408"/>
        <dbReference type="ChEBI" id="CHEBI:58115"/>
        <dbReference type="ChEBI" id="CHEBI:60487"/>
        <dbReference type="EC" id="2.7.8.26"/>
    </reaction>
</comment>
<evidence type="ECO:0000256" key="5">
    <source>
        <dbReference type="ARBA" id="ARBA00013200"/>
    </source>
</evidence>
<evidence type="ECO:0000313" key="21">
    <source>
        <dbReference type="Proteomes" id="UP000827069"/>
    </source>
</evidence>
<keyword evidence="12 19" id="KW-1133">Transmembrane helix</keyword>
<feature type="transmembrane region" description="Helical" evidence="19">
    <location>
        <begin position="58"/>
        <end position="77"/>
    </location>
</feature>
<dbReference type="GO" id="GO:0005886">
    <property type="term" value="C:plasma membrane"/>
    <property type="evidence" value="ECO:0007669"/>
    <property type="project" value="UniProtKB-SubCell"/>
</dbReference>
<evidence type="ECO:0000256" key="17">
    <source>
        <dbReference type="ARBA" id="ARBA00048623"/>
    </source>
</evidence>
<organism evidence="20 21">
    <name type="scientific">Acinetobacter septicus</name>
    <dbReference type="NCBI Taxonomy" id="465797"/>
    <lineage>
        <taxon>Bacteria</taxon>
        <taxon>Pseudomonadati</taxon>
        <taxon>Pseudomonadota</taxon>
        <taxon>Gammaproteobacteria</taxon>
        <taxon>Moraxellales</taxon>
        <taxon>Moraxellaceae</taxon>
        <taxon>Acinetobacter</taxon>
    </lineage>
</organism>
<dbReference type="EMBL" id="CP079898">
    <property type="protein sequence ID" value="QXZ23696.1"/>
    <property type="molecule type" value="Genomic_DNA"/>
</dbReference>
<proteinExistence type="inferred from homology"/>
<dbReference type="HAMAP" id="MF_00719">
    <property type="entry name" value="CobS"/>
    <property type="match status" value="1"/>
</dbReference>
<name>A0ABD7F5Q0_9GAMM</name>
<evidence type="ECO:0000256" key="2">
    <source>
        <dbReference type="ARBA" id="ARBA00004651"/>
    </source>
</evidence>
<comment type="catalytic activity">
    <reaction evidence="18 19">
        <text>alpha-ribazole 5'-phosphate + adenosylcob(III)inamide-GDP = adenosylcob(III)alamin 5'-phosphate + GMP + H(+)</text>
        <dbReference type="Rhea" id="RHEA:23560"/>
        <dbReference type="ChEBI" id="CHEBI:15378"/>
        <dbReference type="ChEBI" id="CHEBI:57918"/>
        <dbReference type="ChEBI" id="CHEBI:58115"/>
        <dbReference type="ChEBI" id="CHEBI:60487"/>
        <dbReference type="ChEBI" id="CHEBI:60493"/>
        <dbReference type="EC" id="2.7.8.26"/>
    </reaction>
</comment>
<comment type="similarity">
    <text evidence="4 19">Belongs to the CobS family.</text>
</comment>
<evidence type="ECO:0000256" key="1">
    <source>
        <dbReference type="ARBA" id="ARBA00001946"/>
    </source>
</evidence>
<evidence type="ECO:0000313" key="20">
    <source>
        <dbReference type="EMBL" id="QXZ23696.1"/>
    </source>
</evidence>
<evidence type="ECO:0000256" key="10">
    <source>
        <dbReference type="ARBA" id="ARBA00022692"/>
    </source>
</evidence>
<evidence type="ECO:0000256" key="4">
    <source>
        <dbReference type="ARBA" id="ARBA00010561"/>
    </source>
</evidence>
<evidence type="ECO:0000256" key="13">
    <source>
        <dbReference type="ARBA" id="ARBA00023136"/>
    </source>
</evidence>
<keyword evidence="8 19" id="KW-0169">Cobalamin biosynthesis</keyword>
<evidence type="ECO:0000256" key="12">
    <source>
        <dbReference type="ARBA" id="ARBA00022989"/>
    </source>
</evidence>
<evidence type="ECO:0000256" key="14">
    <source>
        <dbReference type="ARBA" id="ARBA00025228"/>
    </source>
</evidence>
<evidence type="ECO:0000256" key="16">
    <source>
        <dbReference type="ARBA" id="ARBA00032853"/>
    </source>
</evidence>
<comment type="pathway">
    <text evidence="3 19">Cofactor biosynthesis; adenosylcobalamin biosynthesis; adenosylcobalamin from cob(II)yrinate a,c-diamide: step 7/7.</text>
</comment>
<evidence type="ECO:0000256" key="15">
    <source>
        <dbReference type="ARBA" id="ARBA00032605"/>
    </source>
</evidence>
<evidence type="ECO:0000256" key="6">
    <source>
        <dbReference type="ARBA" id="ARBA00015850"/>
    </source>
</evidence>
<feature type="transmembrane region" description="Helical" evidence="19">
    <location>
        <begin position="229"/>
        <end position="249"/>
    </location>
</feature>
<dbReference type="GO" id="GO:0008818">
    <property type="term" value="F:cobalamin 5'-phosphate synthase activity"/>
    <property type="evidence" value="ECO:0007669"/>
    <property type="project" value="UniProtKB-UniRule"/>
</dbReference>
<reference evidence="20 21" key="1">
    <citation type="submission" date="2021-07" db="EMBL/GenBank/DDBJ databases">
        <title>FDA dAtabase for Regulatory Grade micrObial Sequences (FDA-ARGOS): Supporting development and validation of Infectious Disease Dx tests.</title>
        <authorList>
            <person name="Sproer C."/>
            <person name="Gronow S."/>
            <person name="Severitt S."/>
            <person name="Schroder I."/>
            <person name="Tallon L."/>
            <person name="Sadzewicz L."/>
            <person name="Zhao X."/>
            <person name="Boylan J."/>
            <person name="Ott S."/>
            <person name="Bowen H."/>
            <person name="Vavikolanu K."/>
            <person name="Mehta A."/>
            <person name="Aluvathingal J."/>
            <person name="Nadendla S."/>
            <person name="Lowell S."/>
            <person name="Myers T."/>
            <person name="Yan Y."/>
        </authorList>
    </citation>
    <scope>NUCLEOTIDE SEQUENCE [LARGE SCALE GENOMIC DNA]</scope>
    <source>
        <strain evidence="20 21">FDAARGOS_1401</strain>
    </source>
</reference>
<comment type="function">
    <text evidence="14 19">Joins adenosylcobinamide-GDP and alpha-ribazole to generate adenosylcobalamin (Ado-cobalamin). Also synthesizes adenosylcobalamin 5'-phosphate from adenosylcobinamide-GDP and alpha-ribazole 5'-phosphate.</text>
</comment>
<feature type="transmembrane region" description="Helical" evidence="19">
    <location>
        <begin position="34"/>
        <end position="51"/>
    </location>
</feature>